<evidence type="ECO:0000256" key="5">
    <source>
        <dbReference type="ARBA" id="ARBA00023136"/>
    </source>
</evidence>
<evidence type="ECO:0000313" key="7">
    <source>
        <dbReference type="EMBL" id="MFC7096831.1"/>
    </source>
</evidence>
<dbReference type="EMBL" id="JBHTAG010000002">
    <property type="protein sequence ID" value="MFC7096831.1"/>
    <property type="molecule type" value="Genomic_DNA"/>
</dbReference>
<dbReference type="Pfam" id="PF01594">
    <property type="entry name" value="AI-2E_transport"/>
    <property type="match status" value="1"/>
</dbReference>
<keyword evidence="5 6" id="KW-0472">Membrane</keyword>
<feature type="transmembrane region" description="Helical" evidence="6">
    <location>
        <begin position="227"/>
        <end position="257"/>
    </location>
</feature>
<evidence type="ECO:0000256" key="2">
    <source>
        <dbReference type="ARBA" id="ARBA00009773"/>
    </source>
</evidence>
<dbReference type="GO" id="GO:0016020">
    <property type="term" value="C:membrane"/>
    <property type="evidence" value="ECO:0007669"/>
    <property type="project" value="UniProtKB-SubCell"/>
</dbReference>
<dbReference type="GeneID" id="79269275"/>
<feature type="transmembrane region" description="Helical" evidence="6">
    <location>
        <begin position="61"/>
        <end position="89"/>
    </location>
</feature>
<reference evidence="7 8" key="1">
    <citation type="journal article" date="2019" name="Int. J. Syst. Evol. Microbiol.">
        <title>The Global Catalogue of Microorganisms (GCM) 10K type strain sequencing project: providing services to taxonomists for standard genome sequencing and annotation.</title>
        <authorList>
            <consortium name="The Broad Institute Genomics Platform"/>
            <consortium name="The Broad Institute Genome Sequencing Center for Infectious Disease"/>
            <person name="Wu L."/>
            <person name="Ma J."/>
        </authorList>
    </citation>
    <scope>NUCLEOTIDE SEQUENCE [LARGE SCALE GENOMIC DNA]</scope>
    <source>
        <strain evidence="7 8">DT55</strain>
    </source>
</reference>
<comment type="caution">
    <text evidence="7">The sequence shown here is derived from an EMBL/GenBank/DDBJ whole genome shotgun (WGS) entry which is preliminary data.</text>
</comment>
<dbReference type="PANTHER" id="PTHR21716">
    <property type="entry name" value="TRANSMEMBRANE PROTEIN"/>
    <property type="match status" value="1"/>
</dbReference>
<keyword evidence="3 6" id="KW-0812">Transmembrane</keyword>
<sequence>MTAPVLPPQVTPQRRFLLALAAVTALVAVWIVAPLAQYVLVAVLLAYVLQPVQRRLAPRVGARVSAVVVILVSVGAIVAPVAVVLAVAVRAIDQVRGALVGDGVDFGALEELAAAGGVDLRGELTAVTRRVFDSGFGTMLELFGGVSDALIGLTVLLFVVYYLLVDGQTLVAWVERATPLESTTSRRLRRDLDRITWGVVVGNVAIAVVQGVLTGLVFALVGVSNVVFWTVVTTLLSLLPLIGASIVWIPMAVFLFLSGRPVDAAVVFVLGAGVISLSDNYLRPIVTGHEAHVSPGLMVVGIFGGVLAFGFVGLFVGPIVLAFAKTLVDTLVDEDRHPAEA</sequence>
<evidence type="ECO:0000256" key="6">
    <source>
        <dbReference type="SAM" id="Phobius"/>
    </source>
</evidence>
<protein>
    <submittedName>
        <fullName evidence="7">AI-2E family transporter</fullName>
    </submittedName>
</protein>
<feature type="transmembrane region" description="Helical" evidence="6">
    <location>
        <begin position="16"/>
        <end position="49"/>
    </location>
</feature>
<dbReference type="RefSeq" id="WP_276238711.1">
    <property type="nucleotide sequence ID" value="NZ_CP119989.1"/>
</dbReference>
<proteinExistence type="inferred from homology"/>
<feature type="transmembrane region" description="Helical" evidence="6">
    <location>
        <begin position="302"/>
        <end position="324"/>
    </location>
</feature>
<dbReference type="AlphaFoldDB" id="A0ABD5WWX2"/>
<dbReference type="InterPro" id="IPR002549">
    <property type="entry name" value="AI-2E-like"/>
</dbReference>
<gene>
    <name evidence="7" type="ORF">ACFQKD_05890</name>
</gene>
<feature type="transmembrane region" description="Helical" evidence="6">
    <location>
        <begin position="149"/>
        <end position="174"/>
    </location>
</feature>
<evidence type="ECO:0000256" key="1">
    <source>
        <dbReference type="ARBA" id="ARBA00004141"/>
    </source>
</evidence>
<evidence type="ECO:0000256" key="3">
    <source>
        <dbReference type="ARBA" id="ARBA00022692"/>
    </source>
</evidence>
<name>A0ABD5WWX2_9EURY</name>
<comment type="subcellular location">
    <subcellularLocation>
        <location evidence="1">Membrane</location>
        <topology evidence="1">Multi-pass membrane protein</topology>
    </subcellularLocation>
</comment>
<accession>A0ABD5WWX2</accession>
<dbReference type="PANTHER" id="PTHR21716:SF4">
    <property type="entry name" value="TRANSMEMBRANE PROTEIN 245"/>
    <property type="match status" value="1"/>
</dbReference>
<comment type="similarity">
    <text evidence="2">Belongs to the autoinducer-2 exporter (AI-2E) (TC 2.A.86) family.</text>
</comment>
<evidence type="ECO:0000256" key="4">
    <source>
        <dbReference type="ARBA" id="ARBA00022989"/>
    </source>
</evidence>
<evidence type="ECO:0000313" key="8">
    <source>
        <dbReference type="Proteomes" id="UP001596388"/>
    </source>
</evidence>
<dbReference type="Proteomes" id="UP001596388">
    <property type="component" value="Unassembled WGS sequence"/>
</dbReference>
<feature type="transmembrane region" description="Helical" evidence="6">
    <location>
        <begin position="195"/>
        <end position="221"/>
    </location>
</feature>
<organism evidence="7 8">
    <name type="scientific">Halobaculum marinum</name>
    <dbReference type="NCBI Taxonomy" id="3031996"/>
    <lineage>
        <taxon>Archaea</taxon>
        <taxon>Methanobacteriati</taxon>
        <taxon>Methanobacteriota</taxon>
        <taxon>Stenosarchaea group</taxon>
        <taxon>Halobacteria</taxon>
        <taxon>Halobacteriales</taxon>
        <taxon>Haloferacaceae</taxon>
        <taxon>Halobaculum</taxon>
    </lineage>
</organism>
<keyword evidence="8" id="KW-1185">Reference proteome</keyword>
<keyword evidence="4 6" id="KW-1133">Transmembrane helix</keyword>
<feature type="transmembrane region" description="Helical" evidence="6">
    <location>
        <begin position="264"/>
        <end position="282"/>
    </location>
</feature>